<dbReference type="AlphaFoldDB" id="A0A922S9W8"/>
<dbReference type="Proteomes" id="UP000814243">
    <property type="component" value="Unassembled WGS sequence"/>
</dbReference>
<proteinExistence type="predicted"/>
<feature type="non-terminal residue" evidence="2">
    <location>
        <position position="161"/>
    </location>
</feature>
<reference evidence="2" key="1">
    <citation type="journal article" date="2021" name="G3 (Bethesda)">
        <title>Genome and transcriptome analysis of the beet armyworm Spodoptera exigua reveals targets for pest control. .</title>
        <authorList>
            <person name="Simon S."/>
            <person name="Breeschoten T."/>
            <person name="Jansen H.J."/>
            <person name="Dirks R.P."/>
            <person name="Schranz M.E."/>
            <person name="Ros V.I.D."/>
        </authorList>
    </citation>
    <scope>NUCLEOTIDE SEQUENCE</scope>
    <source>
        <strain evidence="2">TB_SE_WUR_2020</strain>
    </source>
</reference>
<dbReference type="GO" id="GO:0006298">
    <property type="term" value="P:mismatch repair"/>
    <property type="evidence" value="ECO:0007669"/>
    <property type="project" value="InterPro"/>
</dbReference>
<evidence type="ECO:0000313" key="2">
    <source>
        <dbReference type="EMBL" id="KAH9630511.1"/>
    </source>
</evidence>
<dbReference type="EMBL" id="JACEFF010000821">
    <property type="protein sequence ID" value="KAH9630511.1"/>
    <property type="molecule type" value="Genomic_DNA"/>
</dbReference>
<sequence length="161" mass="18000">KPATTVRIFDRNDYYSVHGADATTAAREVFSTVANIKKMGIEPNRLDYLVLSKGNFEILIKKLLLVIVLLLQVNTDHLKHVLIVLIVLMISHKVRRYRVEIYVAEGSVRGSDWSLKYKGSPGYLSQLEEILGEGLGASDETTPCLMAVHIKTDAVTKVIYV</sequence>
<name>A0A922S9W8_SPOEX</name>
<accession>A0A922S9W8</accession>
<dbReference type="InterPro" id="IPR007695">
    <property type="entry name" value="DNA_mismatch_repair_MutS-lik_N"/>
</dbReference>
<protein>
    <recommendedName>
        <fullName evidence="1">DNA mismatch repair protein MutS-like N-terminal domain-containing protein</fullName>
    </recommendedName>
</protein>
<dbReference type="GO" id="GO:0030983">
    <property type="term" value="F:mismatched DNA binding"/>
    <property type="evidence" value="ECO:0007669"/>
    <property type="project" value="InterPro"/>
</dbReference>
<dbReference type="InterPro" id="IPR016151">
    <property type="entry name" value="DNA_mismatch_repair_MutS_N"/>
</dbReference>
<dbReference type="GO" id="GO:0005524">
    <property type="term" value="F:ATP binding"/>
    <property type="evidence" value="ECO:0007669"/>
    <property type="project" value="InterPro"/>
</dbReference>
<dbReference type="Gene3D" id="3.40.1170.10">
    <property type="entry name" value="DNA repair protein MutS, domain I"/>
    <property type="match status" value="1"/>
</dbReference>
<dbReference type="Pfam" id="PF01624">
    <property type="entry name" value="MutS_I"/>
    <property type="match status" value="1"/>
</dbReference>
<evidence type="ECO:0000313" key="3">
    <source>
        <dbReference type="Proteomes" id="UP000814243"/>
    </source>
</evidence>
<gene>
    <name evidence="2" type="ORF">HF086_000724</name>
</gene>
<comment type="caution">
    <text evidence="2">The sequence shown here is derived from an EMBL/GenBank/DDBJ whole genome shotgun (WGS) entry which is preliminary data.</text>
</comment>
<evidence type="ECO:0000259" key="1">
    <source>
        <dbReference type="Pfam" id="PF01624"/>
    </source>
</evidence>
<feature type="domain" description="DNA mismatch repair protein MutS-like N-terminal" evidence="1">
    <location>
        <begin position="3"/>
        <end position="65"/>
    </location>
</feature>
<organism evidence="2 3">
    <name type="scientific">Spodoptera exigua</name>
    <name type="common">Beet armyworm</name>
    <name type="synonym">Noctua fulgens</name>
    <dbReference type="NCBI Taxonomy" id="7107"/>
    <lineage>
        <taxon>Eukaryota</taxon>
        <taxon>Metazoa</taxon>
        <taxon>Ecdysozoa</taxon>
        <taxon>Arthropoda</taxon>
        <taxon>Hexapoda</taxon>
        <taxon>Insecta</taxon>
        <taxon>Pterygota</taxon>
        <taxon>Neoptera</taxon>
        <taxon>Endopterygota</taxon>
        <taxon>Lepidoptera</taxon>
        <taxon>Glossata</taxon>
        <taxon>Ditrysia</taxon>
        <taxon>Noctuoidea</taxon>
        <taxon>Noctuidae</taxon>
        <taxon>Amphipyrinae</taxon>
        <taxon>Spodoptera</taxon>
    </lineage>
</organism>